<proteinExistence type="predicted"/>
<keyword evidence="4" id="KW-0238">DNA-binding</keyword>
<dbReference type="GO" id="GO:0000981">
    <property type="term" value="F:DNA-binding transcription factor activity, RNA polymerase II-specific"/>
    <property type="evidence" value="ECO:0007669"/>
    <property type="project" value="InterPro"/>
</dbReference>
<evidence type="ECO:0000256" key="5">
    <source>
        <dbReference type="ARBA" id="ARBA00023163"/>
    </source>
</evidence>
<evidence type="ECO:0000256" key="7">
    <source>
        <dbReference type="SAM" id="MobiDB-lite"/>
    </source>
</evidence>
<reference evidence="9" key="1">
    <citation type="journal article" date="2014" name="PLoS Genet.">
        <title>Signature Gene Expression Reveals Novel Clues to the Molecular Mechanisms of Dimorphic Transition in Penicillium marneffei.</title>
        <authorList>
            <person name="Yang E."/>
            <person name="Wang G."/>
            <person name="Cai J."/>
            <person name="Woo P.C."/>
            <person name="Lau S.K."/>
            <person name="Yuen K.-Y."/>
            <person name="Chow W.-N."/>
            <person name="Lin X."/>
        </authorList>
    </citation>
    <scope>NUCLEOTIDE SEQUENCE [LARGE SCALE GENOMIC DNA]</scope>
    <source>
        <strain evidence="9">PM1</strain>
    </source>
</reference>
<dbReference type="HOGENOM" id="CLU_007426_5_0_1"/>
<keyword evidence="5" id="KW-0804">Transcription</keyword>
<feature type="compositionally biased region" description="Basic and acidic residues" evidence="7">
    <location>
        <begin position="701"/>
        <end position="712"/>
    </location>
</feature>
<gene>
    <name evidence="9" type="ORF">GQ26_0270460</name>
</gene>
<dbReference type="CDD" id="cd12148">
    <property type="entry name" value="fungal_TF_MHR"/>
    <property type="match status" value="1"/>
</dbReference>
<dbReference type="InterPro" id="IPR036864">
    <property type="entry name" value="Zn2-C6_fun-type_DNA-bd_sf"/>
</dbReference>
<dbReference type="PANTHER" id="PTHR31001:SF49">
    <property type="entry name" value="ZN(II)2CYS6 TRANSCRIPTION FACTOR (EUROFUNG)"/>
    <property type="match status" value="1"/>
</dbReference>
<dbReference type="InterPro" id="IPR001138">
    <property type="entry name" value="Zn2Cys6_DnaBD"/>
</dbReference>
<dbReference type="GO" id="GO:0006351">
    <property type="term" value="P:DNA-templated transcription"/>
    <property type="evidence" value="ECO:0007669"/>
    <property type="project" value="InterPro"/>
</dbReference>
<dbReference type="SUPFAM" id="SSF57701">
    <property type="entry name" value="Zn2/Cys6 DNA-binding domain"/>
    <property type="match status" value="1"/>
</dbReference>
<dbReference type="eggNOG" id="ENOG502SHVI">
    <property type="taxonomic scope" value="Eukaryota"/>
</dbReference>
<dbReference type="PROSITE" id="PS50048">
    <property type="entry name" value="ZN2_CY6_FUNGAL_2"/>
    <property type="match status" value="1"/>
</dbReference>
<keyword evidence="2" id="KW-0479">Metal-binding</keyword>
<dbReference type="InterPro" id="IPR050613">
    <property type="entry name" value="Sec_Metabolite_Reg"/>
</dbReference>
<dbReference type="Gene3D" id="4.10.240.10">
    <property type="entry name" value="Zn(2)-C6 fungal-type DNA-binding domain"/>
    <property type="match status" value="1"/>
</dbReference>
<dbReference type="SMART" id="SM00906">
    <property type="entry name" value="Fungal_trans"/>
    <property type="match status" value="1"/>
</dbReference>
<dbReference type="GO" id="GO:0005634">
    <property type="term" value="C:nucleus"/>
    <property type="evidence" value="ECO:0007669"/>
    <property type="project" value="UniProtKB-SubCell"/>
</dbReference>
<comment type="subcellular location">
    <subcellularLocation>
        <location evidence="1">Nucleus</location>
    </subcellularLocation>
</comment>
<evidence type="ECO:0000313" key="9">
    <source>
        <dbReference type="EMBL" id="KFX44610.1"/>
    </source>
</evidence>
<dbReference type="GO" id="GO:0008270">
    <property type="term" value="F:zinc ion binding"/>
    <property type="evidence" value="ECO:0007669"/>
    <property type="project" value="InterPro"/>
</dbReference>
<feature type="region of interest" description="Disordered" evidence="7">
    <location>
        <begin position="158"/>
        <end position="178"/>
    </location>
</feature>
<name>A0A093UXG2_TALMA</name>
<dbReference type="Pfam" id="PF00172">
    <property type="entry name" value="Zn_clus"/>
    <property type="match status" value="1"/>
</dbReference>
<evidence type="ECO:0000256" key="6">
    <source>
        <dbReference type="ARBA" id="ARBA00023242"/>
    </source>
</evidence>
<organism evidence="9">
    <name type="scientific">Talaromyces marneffei PM1</name>
    <dbReference type="NCBI Taxonomy" id="1077442"/>
    <lineage>
        <taxon>Eukaryota</taxon>
        <taxon>Fungi</taxon>
        <taxon>Dikarya</taxon>
        <taxon>Ascomycota</taxon>
        <taxon>Pezizomycotina</taxon>
        <taxon>Eurotiomycetes</taxon>
        <taxon>Eurotiomycetidae</taxon>
        <taxon>Eurotiales</taxon>
        <taxon>Trichocomaceae</taxon>
        <taxon>Talaromyces</taxon>
        <taxon>Talaromyces sect. Talaromyces</taxon>
    </lineage>
</organism>
<evidence type="ECO:0000256" key="1">
    <source>
        <dbReference type="ARBA" id="ARBA00004123"/>
    </source>
</evidence>
<dbReference type="PROSITE" id="PS00463">
    <property type="entry name" value="ZN2_CY6_FUNGAL_1"/>
    <property type="match status" value="1"/>
</dbReference>
<dbReference type="SMART" id="SM00066">
    <property type="entry name" value="GAL4"/>
    <property type="match status" value="1"/>
</dbReference>
<sequence length="814" mass="91674">MNPADRQIVYRDSKRSRRPTSCEQCRIRKAKCNRELPCESCIKRDERATCKYASNAIRNPKSRNSNVGERLKRVEKLVSELVGGSEVNEQVSVNQRGNVDENIQEGRRYRPRGSGGVTAAIERESPITRKTRGHIENTHWLSILDDIKEVREQLAQSDIMTSPEDDVDTHEEEQEEEEEEEIDLVLGATQPLPTFQEIINSLPPRPICDTLLSQYFTSPMVLPIIHTIKFQNEVNPPPKAVHEIMLLTTQYEKFWHNPTKAPPLWVGLLFSILACVASVQQAMLSTTETSNQQPALPVKPLRSKTVQCLIMGNYTNANSYALETLVMYLLGTYIGKPDSSFDGWFLMGTIIRLAMRMGYHRDPNTQTDSKITPFEGEMRRRRWHAILQLDTLISFQMGMPSMIPPEFCDTESPRNLNDEDIWPAIETLPPSRPSSDYTPALYTIAKVAVMNMFRKVLVHTHSSSSSSSSNPPSYPVTIDLDAKLRETYASIPETLKWRPINQSFTLSSGLIINRCTIELLYLKSVMVLHRRYLNTERHDPQREFSRRACINAALEVLARQTELHDATSGPHGRLYEDRWMVSSLTAHDFLLASMVICLELSVLMRSPSSLSPGKAGQGQVTSPHFSRLLDALLNSQRIWASKSAYSNEARTAALTLQLMIDKVQQNTTTTFSSGEKHEPNNYNSKKKNQPPAAMESSSAHVHTDPQPRETEKETEAFNLPFAGTMTDMITGSENLDWALLDHYLQNTGSAMPPGPAPGHSGAGMYVPYDDEWGLLDVDMGMDVNMSMDASMNLDLGPDGQGHGQEIGYYQGYFE</sequence>
<protein>
    <submittedName>
        <fullName evidence="9">Putative transcriptional regulatory protein</fullName>
    </submittedName>
</protein>
<dbReference type="Pfam" id="PF04082">
    <property type="entry name" value="Fungal_trans"/>
    <property type="match status" value="1"/>
</dbReference>
<keyword evidence="3" id="KW-0805">Transcription regulation</keyword>
<evidence type="ECO:0000256" key="3">
    <source>
        <dbReference type="ARBA" id="ARBA00023015"/>
    </source>
</evidence>
<evidence type="ECO:0000256" key="2">
    <source>
        <dbReference type="ARBA" id="ARBA00022723"/>
    </source>
</evidence>
<evidence type="ECO:0000259" key="8">
    <source>
        <dbReference type="PROSITE" id="PS50048"/>
    </source>
</evidence>
<dbReference type="GO" id="GO:0003677">
    <property type="term" value="F:DNA binding"/>
    <property type="evidence" value="ECO:0007669"/>
    <property type="project" value="UniProtKB-KW"/>
</dbReference>
<feature type="domain" description="Zn(2)-C6 fungal-type" evidence="8">
    <location>
        <begin position="21"/>
        <end position="52"/>
    </location>
</feature>
<dbReference type="EMBL" id="JPOX01000027">
    <property type="protein sequence ID" value="KFX44610.1"/>
    <property type="molecule type" value="Genomic_DNA"/>
</dbReference>
<dbReference type="PANTHER" id="PTHR31001">
    <property type="entry name" value="UNCHARACTERIZED TRANSCRIPTIONAL REGULATORY PROTEIN"/>
    <property type="match status" value="1"/>
</dbReference>
<accession>A0A093UXG2</accession>
<feature type="region of interest" description="Disordered" evidence="7">
    <location>
        <begin position="668"/>
        <end position="712"/>
    </location>
</feature>
<keyword evidence="6" id="KW-0539">Nucleus</keyword>
<comment type="caution">
    <text evidence="9">The sequence shown here is derived from an EMBL/GenBank/DDBJ whole genome shotgun (WGS) entry which is preliminary data.</text>
</comment>
<dbReference type="InterPro" id="IPR007219">
    <property type="entry name" value="XnlR_reg_dom"/>
</dbReference>
<dbReference type="CDD" id="cd00067">
    <property type="entry name" value="GAL4"/>
    <property type="match status" value="1"/>
</dbReference>
<feature type="compositionally biased region" description="Acidic residues" evidence="7">
    <location>
        <begin position="163"/>
        <end position="178"/>
    </location>
</feature>
<evidence type="ECO:0000256" key="4">
    <source>
        <dbReference type="ARBA" id="ARBA00023125"/>
    </source>
</evidence>
<dbReference type="AlphaFoldDB" id="A0A093UXG2"/>